<dbReference type="Pfam" id="PF00657">
    <property type="entry name" value="Lipase_GDSL"/>
    <property type="match status" value="1"/>
</dbReference>
<organism evidence="2 3">
    <name type="scientific">Microbulbifer elongatus</name>
    <dbReference type="NCBI Taxonomy" id="86173"/>
    <lineage>
        <taxon>Bacteria</taxon>
        <taxon>Pseudomonadati</taxon>
        <taxon>Pseudomonadota</taxon>
        <taxon>Gammaproteobacteria</taxon>
        <taxon>Cellvibrionales</taxon>
        <taxon>Microbulbiferaceae</taxon>
        <taxon>Microbulbifer</taxon>
    </lineage>
</organism>
<reference evidence="2" key="1">
    <citation type="thesis" date="2020" institute="Technische Universitat Dresden" country="Dresden, Germany">
        <title>The Agarolytic System of Microbulbifer elongatus PORT2, Isolated from Batu Karas, Pangandaran West Java Indonesia.</title>
        <authorList>
            <person name="Anggraeni S.R."/>
        </authorList>
    </citation>
    <scope>NUCLEOTIDE SEQUENCE</scope>
    <source>
        <strain evidence="2">PORT2</strain>
    </source>
</reference>
<evidence type="ECO:0000256" key="1">
    <source>
        <dbReference type="SAM" id="SignalP"/>
    </source>
</evidence>
<dbReference type="InterPro" id="IPR036514">
    <property type="entry name" value="SGNH_hydro_sf"/>
</dbReference>
<keyword evidence="1" id="KW-0732">Signal</keyword>
<dbReference type="Gene3D" id="3.40.50.1110">
    <property type="entry name" value="SGNH hydrolase"/>
    <property type="match status" value="1"/>
</dbReference>
<name>A0ABT1NX52_9GAMM</name>
<dbReference type="GO" id="GO:0016787">
    <property type="term" value="F:hydrolase activity"/>
    <property type="evidence" value="ECO:0007669"/>
    <property type="project" value="UniProtKB-KW"/>
</dbReference>
<dbReference type="Proteomes" id="UP001205566">
    <property type="component" value="Unassembled WGS sequence"/>
</dbReference>
<keyword evidence="3" id="KW-1185">Reference proteome</keyword>
<proteinExistence type="predicted"/>
<feature type="chain" id="PRO_5047371661" evidence="1">
    <location>
        <begin position="24"/>
        <end position="315"/>
    </location>
</feature>
<keyword evidence="2" id="KW-0378">Hydrolase</keyword>
<dbReference type="SUPFAM" id="SSF52266">
    <property type="entry name" value="SGNH hydrolase"/>
    <property type="match status" value="1"/>
</dbReference>
<feature type="signal peptide" evidence="1">
    <location>
        <begin position="1"/>
        <end position="23"/>
    </location>
</feature>
<dbReference type="EMBL" id="JACASI010000011">
    <property type="protein sequence ID" value="MCQ3828455.1"/>
    <property type="molecule type" value="Genomic_DNA"/>
</dbReference>
<sequence length="315" mass="32944">MIGDNLMLKFPLLVSLAMTSVLGSLGTAAAPAKGTAAGDSITMGFAADCTGNTFFTGGFFCLLGGDQPEHSWFDGDSSRVNSVHDKYRAIAPNVAANKNAARSGAEMRGGGDSFSVQADRILSKTVVADHVEVVLGGNDICNRDCVDPANCSDPLLTESEWRGAVKAGLDKLVGGLPSGSTVLLGSVPRVQDLRAAGIAKQTGNWRVNCESVWSTFGICRIATNGGTMNGESFATRYAGIDAAQRLYNEVLQEEAAAYNGVNGVEVVAEYSGANQSNVGTFQFGKDDIDGGDCFHPSVRGQNTVANLMWNGNPDK</sequence>
<dbReference type="InterPro" id="IPR001087">
    <property type="entry name" value="GDSL"/>
</dbReference>
<protein>
    <submittedName>
        <fullName evidence="2">SGNH/GDSL hydrolase family protein</fullName>
    </submittedName>
</protein>
<evidence type="ECO:0000313" key="2">
    <source>
        <dbReference type="EMBL" id="MCQ3828455.1"/>
    </source>
</evidence>
<gene>
    <name evidence="2" type="ORF">HXX02_03275</name>
</gene>
<accession>A0ABT1NX52</accession>
<comment type="caution">
    <text evidence="2">The sequence shown here is derived from an EMBL/GenBank/DDBJ whole genome shotgun (WGS) entry which is preliminary data.</text>
</comment>
<evidence type="ECO:0000313" key="3">
    <source>
        <dbReference type="Proteomes" id="UP001205566"/>
    </source>
</evidence>